<keyword evidence="3" id="KW-1185">Reference proteome</keyword>
<evidence type="ECO:0000313" key="3">
    <source>
        <dbReference type="Proteomes" id="UP000694522"/>
    </source>
</evidence>
<evidence type="ECO:0000313" key="2">
    <source>
        <dbReference type="Ensembl" id="ENSACOP00000001724.1"/>
    </source>
</evidence>
<feature type="region of interest" description="Disordered" evidence="1">
    <location>
        <begin position="1"/>
        <end position="44"/>
    </location>
</feature>
<sequence length="98" mass="10748">GGSAVTLDHISPKPSLKHADMAGCGGRDPHRLRPRPAVRSAPRRDLTGAHIESFNYAVSEGVYRAVQVCRGLFPLVPSLVPWEQSPSTSWIHPPFRQL</sequence>
<reference evidence="2" key="2">
    <citation type="submission" date="2025-09" db="UniProtKB">
        <authorList>
            <consortium name="Ensembl"/>
        </authorList>
    </citation>
    <scope>IDENTIFICATION</scope>
</reference>
<reference evidence="2" key="1">
    <citation type="submission" date="2025-08" db="UniProtKB">
        <authorList>
            <consortium name="Ensembl"/>
        </authorList>
    </citation>
    <scope>IDENTIFICATION</scope>
</reference>
<dbReference type="AlphaFoldDB" id="A0A8B9ISA1"/>
<accession>A0A8B9ISA1</accession>
<proteinExistence type="predicted"/>
<protein>
    <submittedName>
        <fullName evidence="2">Uncharacterized protein</fullName>
    </submittedName>
</protein>
<dbReference type="Ensembl" id="ENSACOT00000001782.1">
    <property type="protein sequence ID" value="ENSACOP00000001724.1"/>
    <property type="gene ID" value="ENSACOG00000001256.1"/>
</dbReference>
<organism evidence="2 3">
    <name type="scientific">Amazona collaria</name>
    <name type="common">yellow-billed parrot</name>
    <dbReference type="NCBI Taxonomy" id="241587"/>
    <lineage>
        <taxon>Eukaryota</taxon>
        <taxon>Metazoa</taxon>
        <taxon>Chordata</taxon>
        <taxon>Craniata</taxon>
        <taxon>Vertebrata</taxon>
        <taxon>Euteleostomi</taxon>
        <taxon>Archelosauria</taxon>
        <taxon>Archosauria</taxon>
        <taxon>Dinosauria</taxon>
        <taxon>Saurischia</taxon>
        <taxon>Theropoda</taxon>
        <taxon>Coelurosauria</taxon>
        <taxon>Aves</taxon>
        <taxon>Neognathae</taxon>
        <taxon>Neoaves</taxon>
        <taxon>Telluraves</taxon>
        <taxon>Australaves</taxon>
        <taxon>Psittaciformes</taxon>
        <taxon>Psittacidae</taxon>
        <taxon>Amazona</taxon>
    </lineage>
</organism>
<name>A0A8B9ISA1_9PSIT</name>
<evidence type="ECO:0000256" key="1">
    <source>
        <dbReference type="SAM" id="MobiDB-lite"/>
    </source>
</evidence>
<dbReference type="Proteomes" id="UP000694522">
    <property type="component" value="Unplaced"/>
</dbReference>